<reference evidence="1" key="2">
    <citation type="journal article" date="2023" name="IMA Fungus">
        <title>Comparative genomic study of the Penicillium genus elucidates a diverse pangenome and 15 lateral gene transfer events.</title>
        <authorList>
            <person name="Petersen C."/>
            <person name="Sorensen T."/>
            <person name="Nielsen M.R."/>
            <person name="Sondergaard T.E."/>
            <person name="Sorensen J.L."/>
            <person name="Fitzpatrick D.A."/>
            <person name="Frisvad J.C."/>
            <person name="Nielsen K.L."/>
        </authorList>
    </citation>
    <scope>NUCLEOTIDE SEQUENCE</scope>
    <source>
        <strain evidence="1">IBT 16849</strain>
    </source>
</reference>
<evidence type="ECO:0000313" key="2">
    <source>
        <dbReference type="Proteomes" id="UP001150879"/>
    </source>
</evidence>
<proteinExistence type="predicted"/>
<evidence type="ECO:0000313" key="1">
    <source>
        <dbReference type="EMBL" id="KAJ5200241.1"/>
    </source>
</evidence>
<gene>
    <name evidence="1" type="ORF">N7472_005445</name>
</gene>
<protein>
    <submittedName>
        <fullName evidence="1">Uncharacterized protein</fullName>
    </submittedName>
</protein>
<sequence length="59" mass="6619">MHLHPILDAASRCGTPFSPHRIAWSSQMSPVLHPTQDPRPPIPPATYHVLQPILTRYAL</sequence>
<name>A0A9W9JQW8_9EURO</name>
<organism evidence="1 2">
    <name type="scientific">Penicillium cf. griseofulvum</name>
    <dbReference type="NCBI Taxonomy" id="2972120"/>
    <lineage>
        <taxon>Eukaryota</taxon>
        <taxon>Fungi</taxon>
        <taxon>Dikarya</taxon>
        <taxon>Ascomycota</taxon>
        <taxon>Pezizomycotina</taxon>
        <taxon>Eurotiomycetes</taxon>
        <taxon>Eurotiomycetidae</taxon>
        <taxon>Eurotiales</taxon>
        <taxon>Aspergillaceae</taxon>
        <taxon>Penicillium</taxon>
    </lineage>
</organism>
<dbReference type="EMBL" id="JAPQKP010000003">
    <property type="protein sequence ID" value="KAJ5200241.1"/>
    <property type="molecule type" value="Genomic_DNA"/>
</dbReference>
<reference evidence="1" key="1">
    <citation type="submission" date="2022-11" db="EMBL/GenBank/DDBJ databases">
        <authorList>
            <person name="Petersen C."/>
        </authorList>
    </citation>
    <scope>NUCLEOTIDE SEQUENCE</scope>
    <source>
        <strain evidence="1">IBT 16849</strain>
    </source>
</reference>
<accession>A0A9W9JQW8</accession>
<keyword evidence="2" id="KW-1185">Reference proteome</keyword>
<dbReference type="AlphaFoldDB" id="A0A9W9JQW8"/>
<comment type="caution">
    <text evidence="1">The sequence shown here is derived from an EMBL/GenBank/DDBJ whole genome shotgun (WGS) entry which is preliminary data.</text>
</comment>
<dbReference type="Proteomes" id="UP001150879">
    <property type="component" value="Unassembled WGS sequence"/>
</dbReference>